<feature type="region of interest" description="Disordered" evidence="5">
    <location>
        <begin position="1"/>
        <end position="43"/>
    </location>
</feature>
<dbReference type="InterPro" id="IPR000467">
    <property type="entry name" value="G_patch_dom"/>
</dbReference>
<evidence type="ECO:0000259" key="6">
    <source>
        <dbReference type="PROSITE" id="PS50174"/>
    </source>
</evidence>
<dbReference type="EMBL" id="PGGS01000003">
    <property type="protein sequence ID" value="PNH12841.1"/>
    <property type="molecule type" value="Genomic_DNA"/>
</dbReference>
<feature type="compositionally biased region" description="Polar residues" evidence="5">
    <location>
        <begin position="1"/>
        <end position="21"/>
    </location>
</feature>
<reference evidence="7 8" key="1">
    <citation type="journal article" date="2017" name="Mol. Biol. Evol.">
        <title>The 4-celled Tetrabaena socialis nuclear genome reveals the essential components for genetic control of cell number at the origin of multicellularity in the volvocine lineage.</title>
        <authorList>
            <person name="Featherston J."/>
            <person name="Arakaki Y."/>
            <person name="Hanschen E.R."/>
            <person name="Ferris P.J."/>
            <person name="Michod R.E."/>
            <person name="Olson B.J.S.C."/>
            <person name="Nozaki H."/>
            <person name="Durand P.M."/>
        </authorList>
    </citation>
    <scope>NUCLEOTIDE SEQUENCE [LARGE SCALE GENOMIC DNA]</scope>
    <source>
        <strain evidence="7 8">NIES-571</strain>
    </source>
</reference>
<feature type="compositionally biased region" description="Basic and acidic residues" evidence="5">
    <location>
        <begin position="26"/>
        <end position="41"/>
    </location>
</feature>
<proteinExistence type="predicted"/>
<dbReference type="GO" id="GO:0006397">
    <property type="term" value="P:mRNA processing"/>
    <property type="evidence" value="ECO:0007669"/>
    <property type="project" value="UniProtKB-KW"/>
</dbReference>
<evidence type="ECO:0000256" key="4">
    <source>
        <dbReference type="ARBA" id="ARBA00023242"/>
    </source>
</evidence>
<keyword evidence="3" id="KW-0508">mRNA splicing</keyword>
<dbReference type="AlphaFoldDB" id="A0A2J8AK08"/>
<dbReference type="Pfam" id="PF01585">
    <property type="entry name" value="G-patch"/>
    <property type="match status" value="1"/>
</dbReference>
<name>A0A2J8AK08_9CHLO</name>
<keyword evidence="8" id="KW-1185">Reference proteome</keyword>
<keyword evidence="2" id="KW-0507">mRNA processing</keyword>
<evidence type="ECO:0000256" key="3">
    <source>
        <dbReference type="ARBA" id="ARBA00023187"/>
    </source>
</evidence>
<dbReference type="PANTHER" id="PTHR23340:SF0">
    <property type="entry name" value="SURP AND G-PATCH DOMAIN-CONTAINING PROTEIN 1 ISOFORM X1"/>
    <property type="match status" value="1"/>
</dbReference>
<comment type="subcellular location">
    <subcellularLocation>
        <location evidence="1">Nucleus</location>
    </subcellularLocation>
</comment>
<gene>
    <name evidence="7" type="ORF">TSOC_000174</name>
</gene>
<dbReference type="InterPro" id="IPR040169">
    <property type="entry name" value="SUGP1/2"/>
</dbReference>
<dbReference type="SMART" id="SM00443">
    <property type="entry name" value="G_patch"/>
    <property type="match status" value="1"/>
</dbReference>
<dbReference type="PANTHER" id="PTHR23340">
    <property type="entry name" value="ARGININE/SERINE RICH SPLICING FACTOR SF4/14"/>
    <property type="match status" value="1"/>
</dbReference>
<evidence type="ECO:0000256" key="1">
    <source>
        <dbReference type="ARBA" id="ARBA00004123"/>
    </source>
</evidence>
<evidence type="ECO:0000256" key="5">
    <source>
        <dbReference type="SAM" id="MobiDB-lite"/>
    </source>
</evidence>
<dbReference type="GO" id="GO:0005654">
    <property type="term" value="C:nucleoplasm"/>
    <property type="evidence" value="ECO:0007669"/>
    <property type="project" value="TreeGrafter"/>
</dbReference>
<comment type="caution">
    <text evidence="7">The sequence shown here is derived from an EMBL/GenBank/DDBJ whole genome shotgun (WGS) entry which is preliminary data.</text>
</comment>
<keyword evidence="4" id="KW-0539">Nucleus</keyword>
<dbReference type="OrthoDB" id="4822at2759"/>
<dbReference type="GO" id="GO:0003723">
    <property type="term" value="F:RNA binding"/>
    <property type="evidence" value="ECO:0007669"/>
    <property type="project" value="TreeGrafter"/>
</dbReference>
<accession>A0A2J8AK08</accession>
<dbReference type="Proteomes" id="UP000236333">
    <property type="component" value="Unassembled WGS sequence"/>
</dbReference>
<protein>
    <submittedName>
        <fullName evidence="7">SURP and G-patch domain-containing protein 1-like protein</fullName>
    </submittedName>
</protein>
<dbReference type="GO" id="GO:0008380">
    <property type="term" value="P:RNA splicing"/>
    <property type="evidence" value="ECO:0007669"/>
    <property type="project" value="UniProtKB-KW"/>
</dbReference>
<evidence type="ECO:0000256" key="2">
    <source>
        <dbReference type="ARBA" id="ARBA00022664"/>
    </source>
</evidence>
<evidence type="ECO:0000313" key="8">
    <source>
        <dbReference type="Proteomes" id="UP000236333"/>
    </source>
</evidence>
<evidence type="ECO:0000313" key="7">
    <source>
        <dbReference type="EMBL" id="PNH12841.1"/>
    </source>
</evidence>
<dbReference type="PROSITE" id="PS50174">
    <property type="entry name" value="G_PATCH"/>
    <property type="match status" value="1"/>
</dbReference>
<feature type="domain" description="G-patch" evidence="6">
    <location>
        <begin position="57"/>
        <end position="108"/>
    </location>
</feature>
<organism evidence="7 8">
    <name type="scientific">Tetrabaena socialis</name>
    <dbReference type="NCBI Taxonomy" id="47790"/>
    <lineage>
        <taxon>Eukaryota</taxon>
        <taxon>Viridiplantae</taxon>
        <taxon>Chlorophyta</taxon>
        <taxon>core chlorophytes</taxon>
        <taxon>Chlorophyceae</taxon>
        <taxon>CS clade</taxon>
        <taxon>Chlamydomonadales</taxon>
        <taxon>Tetrabaenaceae</taxon>
        <taxon>Tetrabaena</taxon>
    </lineage>
</organism>
<sequence length="144" mass="15128">MDTTATTPAPGQLGNFGSENSAGMPDMKEVSDCSSEAERGRNSRIAEQLANKNAIGADNIGHKLLQKMGWKEGEGLGGSQQGITAPIRAAAAAAPAAGEARGLGAAAHGEASAEDDVYEAYRKRMMLGYKYRPNPLGNPRRAYY</sequence>